<comment type="caution">
    <text evidence="2">The sequence shown here is derived from an EMBL/GenBank/DDBJ whole genome shotgun (WGS) entry which is preliminary data.</text>
</comment>
<dbReference type="PANTHER" id="PTHR23242:SF9">
    <property type="entry name" value="TRANSCRIPTION FACTOR HOXA13"/>
    <property type="match status" value="1"/>
</dbReference>
<feature type="region of interest" description="Disordered" evidence="1">
    <location>
        <begin position="21"/>
        <end position="41"/>
    </location>
</feature>
<name>A0A423W720_9PEZI</name>
<dbReference type="STRING" id="356882.A0A423W720"/>
<dbReference type="OrthoDB" id="3260408at2759"/>
<feature type="region of interest" description="Disordered" evidence="1">
    <location>
        <begin position="610"/>
        <end position="645"/>
    </location>
</feature>
<gene>
    <name evidence="2" type="ORF">VMCG_06629</name>
</gene>
<feature type="region of interest" description="Disordered" evidence="1">
    <location>
        <begin position="302"/>
        <end position="369"/>
    </location>
</feature>
<proteinExistence type="predicted"/>
<keyword evidence="3" id="KW-1185">Reference proteome</keyword>
<sequence length="1182" mass="124339">MEDTKGSVKVSPKAINGINGHAHLMNGHTTTPRRRPTPKQRQGRLSWTFGVVARLLTWYSILTILFRCPATLDECNDDSPRACKPYFQLKNTVSPHLEPYYDAYAAPYVELARPYYETVDHKVLTPTWSYATKYGAPRIAQAQALGQERWAKNIQPQLTKYQALAKVKYDESLAPHVDRVSSAVAPYYDIAKTNTVQTYNSLLLPSYAFVQPYVHQGYQTASTFTTETAVPSMAWAWNKTYFFLDSTVLPQLRFLYAENVEPQLQKIGQRLGRYNGNNTHKTVEAFSSTAAKVASSFTKPTASVSSASATPATSTALTSSSSEPSSSVAAPPSSEEAAAPTESAKAKIGGDEVPAPEASPDESEDRRAVRETVAEDLKAWQAKYTKAADEGAAEIADRIHEISKRMIEHQANTTGTSLVKQLEDTIETELTTLKDDIKDIISLVKVDSETPETAQEKITAAVRKAGLQIKTKSQNVRSWREEYENEMQATVTEVAENHFKILDSIRDLALQKIGMKWAWMDGVTYKDWAQYHLLKERFDEWQVDLKNLITNHPGLEAAQNEGHVVESQAMELAQSAAKELAAVKQAAAWKLVSKDDSDEFDPEVTRLAAEEKEKAEAEAAAAEAAASEAEASSEGSTTTESDGAPGLASSVVLEETPDFAGHATEATESAEPGTAHVPVDEVAEPVEADEPPIDEAVASSATAAVKSSFLGAAAQSVPSRQPILDDDTDTFGAAESAISAIQSDIPATISSAASSAYSAALAGAAERYSQALSLVSVQVSGTPKPVHEQMLASVTSAYGNAVAAASSQLDAALGAAQHGLFATTTTNALPTMPTFVDWAHVESIAAQRLSEGRSWAEQQYEDAKVAIGLATATPTDISGTASSVASAAGESLSSATAAAGENVEKLLQNAQHNYYAGLGVAQVRYSEFLAAASSALSSMTATPTPTDFAGTVSSVASVASDSAASAASVASENASAAAAAVEENASSVAAAGYDNVAAGYDNAASVAAAGYDYAASGAAAGYENVAAGYDNAAAAAESAGTYALESWNAMLEQISNQIYGAPTPTPWYESVCSAAGDYAASATEALGGGADTVTSAAGTYAAAASDEASKHYVVVSSIVSELLVGKEPTFSESVYSRLAGAYSGATGSVNSFASAASETVASVATEATEEVKKATQHVKDEL</sequence>
<dbReference type="PANTHER" id="PTHR23242">
    <property type="entry name" value="TRANSCRIPTION FACTOR HOXA13"/>
    <property type="match status" value="1"/>
</dbReference>
<evidence type="ECO:0000256" key="1">
    <source>
        <dbReference type="SAM" id="MobiDB-lite"/>
    </source>
</evidence>
<reference evidence="2 3" key="1">
    <citation type="submission" date="2015-09" db="EMBL/GenBank/DDBJ databases">
        <title>Host preference determinants of Valsa canker pathogens revealed by comparative genomics.</title>
        <authorList>
            <person name="Yin Z."/>
            <person name="Huang L."/>
        </authorList>
    </citation>
    <scope>NUCLEOTIDE SEQUENCE [LARGE SCALE GENOMIC DNA]</scope>
    <source>
        <strain evidence="2 3">03-1</strain>
    </source>
</reference>
<dbReference type="AlphaFoldDB" id="A0A423W720"/>
<evidence type="ECO:0000313" key="3">
    <source>
        <dbReference type="Proteomes" id="UP000283895"/>
    </source>
</evidence>
<accession>A0A423W720</accession>
<dbReference type="EMBL" id="LKEA01000024">
    <property type="protein sequence ID" value="ROV99114.1"/>
    <property type="molecule type" value="Genomic_DNA"/>
</dbReference>
<dbReference type="Proteomes" id="UP000283895">
    <property type="component" value="Unassembled WGS sequence"/>
</dbReference>
<evidence type="ECO:0000313" key="2">
    <source>
        <dbReference type="EMBL" id="ROV99114.1"/>
    </source>
</evidence>
<evidence type="ECO:0008006" key="4">
    <source>
        <dbReference type="Google" id="ProtNLM"/>
    </source>
</evidence>
<feature type="compositionally biased region" description="Basic residues" evidence="1">
    <location>
        <begin position="31"/>
        <end position="41"/>
    </location>
</feature>
<protein>
    <recommendedName>
        <fullName evidence="4">Transcription factor hoxa13</fullName>
    </recommendedName>
</protein>
<feature type="compositionally biased region" description="Low complexity" evidence="1">
    <location>
        <begin position="302"/>
        <end position="343"/>
    </location>
</feature>
<feature type="compositionally biased region" description="Low complexity" evidence="1">
    <location>
        <begin position="618"/>
        <end position="634"/>
    </location>
</feature>
<organism evidence="2 3">
    <name type="scientific">Cytospora schulzeri</name>
    <dbReference type="NCBI Taxonomy" id="448051"/>
    <lineage>
        <taxon>Eukaryota</taxon>
        <taxon>Fungi</taxon>
        <taxon>Dikarya</taxon>
        <taxon>Ascomycota</taxon>
        <taxon>Pezizomycotina</taxon>
        <taxon>Sordariomycetes</taxon>
        <taxon>Sordariomycetidae</taxon>
        <taxon>Diaporthales</taxon>
        <taxon>Cytosporaceae</taxon>
        <taxon>Cytospora</taxon>
    </lineage>
</organism>